<evidence type="ECO:0000313" key="2">
    <source>
        <dbReference type="EMBL" id="TCS35897.1"/>
    </source>
</evidence>
<keyword evidence="3" id="KW-1185">Reference proteome</keyword>
<dbReference type="RefSeq" id="WP_132704107.1">
    <property type="nucleotide sequence ID" value="NZ_SLZR01000029.1"/>
</dbReference>
<name>A0A4R3HRY7_9GAMM</name>
<comment type="caution">
    <text evidence="2">The sequence shown here is derived from an EMBL/GenBank/DDBJ whole genome shotgun (WGS) entry which is preliminary data.</text>
</comment>
<dbReference type="EMBL" id="SLZR01000029">
    <property type="protein sequence ID" value="TCS35897.1"/>
    <property type="molecule type" value="Genomic_DNA"/>
</dbReference>
<dbReference type="Proteomes" id="UP000295793">
    <property type="component" value="Unassembled WGS sequence"/>
</dbReference>
<organism evidence="2 3">
    <name type="scientific">Reinekea marinisedimentorum</name>
    <dbReference type="NCBI Taxonomy" id="230495"/>
    <lineage>
        <taxon>Bacteria</taxon>
        <taxon>Pseudomonadati</taxon>
        <taxon>Pseudomonadota</taxon>
        <taxon>Gammaproteobacteria</taxon>
        <taxon>Oceanospirillales</taxon>
        <taxon>Saccharospirillaceae</taxon>
        <taxon>Reinekea</taxon>
    </lineage>
</organism>
<keyword evidence="1" id="KW-1133">Transmembrane helix</keyword>
<reference evidence="2 3" key="1">
    <citation type="submission" date="2019-03" db="EMBL/GenBank/DDBJ databases">
        <title>Genomic Encyclopedia of Archaeal and Bacterial Type Strains, Phase II (KMG-II): from individual species to whole genera.</title>
        <authorList>
            <person name="Goeker M."/>
        </authorList>
    </citation>
    <scope>NUCLEOTIDE SEQUENCE [LARGE SCALE GENOMIC DNA]</scope>
    <source>
        <strain evidence="2 3">DSM 15388</strain>
    </source>
</reference>
<protein>
    <submittedName>
        <fullName evidence="2">Uncharacterized protein</fullName>
    </submittedName>
</protein>
<feature type="transmembrane region" description="Helical" evidence="1">
    <location>
        <begin position="30"/>
        <end position="46"/>
    </location>
</feature>
<keyword evidence="1" id="KW-0812">Transmembrane</keyword>
<gene>
    <name evidence="2" type="ORF">BCF53_12913</name>
</gene>
<sequence length="61" mass="6695">MTLVFSFLTLLMLLAVTLVAQSTGMVVTNYFMLIAALVVYVGWKSRKSVKVSLLKRGRSAA</sequence>
<proteinExistence type="predicted"/>
<evidence type="ECO:0000256" key="1">
    <source>
        <dbReference type="SAM" id="Phobius"/>
    </source>
</evidence>
<dbReference type="AlphaFoldDB" id="A0A4R3HRY7"/>
<accession>A0A4R3HRY7</accession>
<evidence type="ECO:0000313" key="3">
    <source>
        <dbReference type="Proteomes" id="UP000295793"/>
    </source>
</evidence>
<keyword evidence="1" id="KW-0472">Membrane</keyword>